<keyword evidence="5" id="KW-0670">Pyruvate</keyword>
<dbReference type="PANTHER" id="PTHR11516">
    <property type="entry name" value="PYRUVATE DEHYDROGENASE E1 COMPONENT, ALPHA SUBUNIT BACTERIAL AND ORGANELLAR"/>
    <property type="match status" value="1"/>
</dbReference>
<dbReference type="RefSeq" id="WP_066786276.1">
    <property type="nucleotide sequence ID" value="NZ_LWQS01000047.1"/>
</dbReference>
<dbReference type="FunFam" id="3.40.50.970:FF:000013">
    <property type="entry name" value="Pyruvate dehydrogenase E1 component subunit alpha"/>
    <property type="match status" value="1"/>
</dbReference>
<organism evidence="5 6">
    <name type="scientific">Chloroflexus islandicus</name>
    <dbReference type="NCBI Taxonomy" id="1707952"/>
    <lineage>
        <taxon>Bacteria</taxon>
        <taxon>Bacillati</taxon>
        <taxon>Chloroflexota</taxon>
        <taxon>Chloroflexia</taxon>
        <taxon>Chloroflexales</taxon>
        <taxon>Chloroflexineae</taxon>
        <taxon>Chloroflexaceae</taxon>
        <taxon>Chloroflexus</taxon>
    </lineage>
</organism>
<protein>
    <submittedName>
        <fullName evidence="5">Pyruvate dehydrogenase (Acetyl-transferring) E1 component subunit alpha</fullName>
    </submittedName>
</protein>
<proteinExistence type="predicted"/>
<evidence type="ECO:0000313" key="6">
    <source>
        <dbReference type="Proteomes" id="UP000078287"/>
    </source>
</evidence>
<evidence type="ECO:0000256" key="1">
    <source>
        <dbReference type="ARBA" id="ARBA00001964"/>
    </source>
</evidence>
<dbReference type="Gene3D" id="3.40.50.970">
    <property type="match status" value="1"/>
</dbReference>
<dbReference type="Pfam" id="PF00676">
    <property type="entry name" value="E1_dh"/>
    <property type="match status" value="1"/>
</dbReference>
<keyword evidence="6" id="KW-1185">Reference proteome</keyword>
<evidence type="ECO:0000256" key="2">
    <source>
        <dbReference type="ARBA" id="ARBA00023002"/>
    </source>
</evidence>
<dbReference type="InterPro" id="IPR001017">
    <property type="entry name" value="DH_E1"/>
</dbReference>
<gene>
    <name evidence="5" type="ORF">A6A03_13235</name>
</gene>
<dbReference type="SUPFAM" id="SSF52518">
    <property type="entry name" value="Thiamin diphosphate-binding fold (THDP-binding)"/>
    <property type="match status" value="1"/>
</dbReference>
<keyword evidence="3" id="KW-0786">Thiamine pyrophosphate</keyword>
<accession>A0A178MBT8</accession>
<feature type="domain" description="Dehydrogenase E1 component" evidence="4">
    <location>
        <begin position="13"/>
        <end position="310"/>
    </location>
</feature>
<comment type="cofactor">
    <cofactor evidence="1">
        <name>thiamine diphosphate</name>
        <dbReference type="ChEBI" id="CHEBI:58937"/>
    </cofactor>
</comment>
<dbReference type="GO" id="GO:0006086">
    <property type="term" value="P:pyruvate decarboxylation to acetyl-CoA"/>
    <property type="evidence" value="ECO:0007669"/>
    <property type="project" value="TreeGrafter"/>
</dbReference>
<evidence type="ECO:0000313" key="5">
    <source>
        <dbReference type="EMBL" id="OAN46222.1"/>
    </source>
</evidence>
<dbReference type="OrthoDB" id="9766715at2"/>
<comment type="caution">
    <text evidence="5">The sequence shown here is derived from an EMBL/GenBank/DDBJ whole genome shotgun (WGS) entry which is preliminary data.</text>
</comment>
<dbReference type="Proteomes" id="UP000078287">
    <property type="component" value="Unassembled WGS sequence"/>
</dbReference>
<dbReference type="GO" id="GO:0004739">
    <property type="term" value="F:pyruvate dehydrogenase (acetyl-transferring) activity"/>
    <property type="evidence" value="ECO:0007669"/>
    <property type="project" value="TreeGrafter"/>
</dbReference>
<dbReference type="EMBL" id="LWQS01000047">
    <property type="protein sequence ID" value="OAN46222.1"/>
    <property type="molecule type" value="Genomic_DNA"/>
</dbReference>
<dbReference type="PANTHER" id="PTHR11516:SF60">
    <property type="entry name" value="PYRUVATE DEHYDROGENASE E1 COMPONENT SUBUNIT ALPHA"/>
    <property type="match status" value="1"/>
</dbReference>
<dbReference type="CDD" id="cd02000">
    <property type="entry name" value="TPP_E1_PDC_ADC_BCADC"/>
    <property type="match status" value="1"/>
</dbReference>
<evidence type="ECO:0000259" key="4">
    <source>
        <dbReference type="Pfam" id="PF00676"/>
    </source>
</evidence>
<dbReference type="InterPro" id="IPR050642">
    <property type="entry name" value="PDH_E1_Alpha_Subunit"/>
</dbReference>
<dbReference type="AlphaFoldDB" id="A0A178MBT8"/>
<sequence>MEISRDKLLWAYERMRLIREFEDRLHTDFAAGKIPGFVHLYAGEEAVATGLCAHLRDDDFITSTHRGHGHCIAKGVDLREMMAEIYGKATGACKGKGGSMHIADVNKGMLGANGIVGGGPPLACGAGLTAKLKGTDQVTVCFFGDGASNQGTTFEGLNLAGIWKLPVVFVCENNGYAETTSPQYSVSGQDIAARARGFGMPSIAIDGLDFFAVYEAAGEAIARARRGEGPTFIEAQTYRYYGHFEGDSIRYRTREEEEHYRSLDCLYRFRQTAIAQGLLTEAELDEIDARARAAIDDAVRFAAESPMPDPAELLTDVYVEYPMAALWPFQEAAVPVHR</sequence>
<dbReference type="STRING" id="1707952.A6A03_13235"/>
<name>A0A178MBT8_9CHLR</name>
<dbReference type="InterPro" id="IPR029061">
    <property type="entry name" value="THDP-binding"/>
</dbReference>
<keyword evidence="2" id="KW-0560">Oxidoreductase</keyword>
<reference evidence="5 6" key="1">
    <citation type="submission" date="2016-04" db="EMBL/GenBank/DDBJ databases">
        <title>Chloroflexus islandicus sp. nov., a thermophilic filamentous anoxygenic phototrophic bacterium from geyser Strokkur (Iceland).</title>
        <authorList>
            <person name="Gaisin V.A."/>
            <person name="Kalashnikov A.M."/>
            <person name="Sukhacheva M.V."/>
            <person name="Grouzdev D.S."/>
            <person name="Ivanov T.M."/>
            <person name="Kuznetsov B."/>
            <person name="Gorlenko V.M."/>
        </authorList>
    </citation>
    <scope>NUCLEOTIDE SEQUENCE [LARGE SCALE GENOMIC DNA]</scope>
    <source>
        <strain evidence="6">isl-2</strain>
    </source>
</reference>
<evidence type="ECO:0000256" key="3">
    <source>
        <dbReference type="ARBA" id="ARBA00023052"/>
    </source>
</evidence>